<accession>A0ABP6C7I0</accession>
<protein>
    <submittedName>
        <fullName evidence="2">Uncharacterized protein</fullName>
    </submittedName>
</protein>
<feature type="compositionally biased region" description="Polar residues" evidence="1">
    <location>
        <begin position="43"/>
        <end position="53"/>
    </location>
</feature>
<feature type="compositionally biased region" description="Basic and acidic residues" evidence="1">
    <location>
        <begin position="60"/>
        <end position="77"/>
    </location>
</feature>
<feature type="region of interest" description="Disordered" evidence="1">
    <location>
        <begin position="40"/>
        <end position="86"/>
    </location>
</feature>
<reference evidence="3" key="1">
    <citation type="journal article" date="2019" name="Int. J. Syst. Evol. Microbiol.">
        <title>The Global Catalogue of Microorganisms (GCM) 10K type strain sequencing project: providing services to taxonomists for standard genome sequencing and annotation.</title>
        <authorList>
            <consortium name="The Broad Institute Genomics Platform"/>
            <consortium name="The Broad Institute Genome Sequencing Center for Infectious Disease"/>
            <person name="Wu L."/>
            <person name="Ma J."/>
        </authorList>
    </citation>
    <scope>NUCLEOTIDE SEQUENCE [LARGE SCALE GENOMIC DNA]</scope>
    <source>
        <strain evidence="3">JCM 16373</strain>
    </source>
</reference>
<keyword evidence="3" id="KW-1185">Reference proteome</keyword>
<evidence type="ECO:0000256" key="1">
    <source>
        <dbReference type="SAM" id="MobiDB-lite"/>
    </source>
</evidence>
<proteinExistence type="predicted"/>
<evidence type="ECO:0000313" key="3">
    <source>
        <dbReference type="Proteomes" id="UP001501447"/>
    </source>
</evidence>
<evidence type="ECO:0000313" key="2">
    <source>
        <dbReference type="EMBL" id="GAA2599221.1"/>
    </source>
</evidence>
<gene>
    <name evidence="2" type="ORF">GCM10009863_10750</name>
</gene>
<dbReference type="Proteomes" id="UP001501447">
    <property type="component" value="Unassembled WGS sequence"/>
</dbReference>
<name>A0ABP6C7I0_9ACTN</name>
<dbReference type="EMBL" id="BAAARJ010000003">
    <property type="protein sequence ID" value="GAA2599221.1"/>
    <property type="molecule type" value="Genomic_DNA"/>
</dbReference>
<organism evidence="2 3">
    <name type="scientific">Streptomyces axinellae</name>
    <dbReference type="NCBI Taxonomy" id="552788"/>
    <lineage>
        <taxon>Bacteria</taxon>
        <taxon>Bacillati</taxon>
        <taxon>Actinomycetota</taxon>
        <taxon>Actinomycetes</taxon>
        <taxon>Kitasatosporales</taxon>
        <taxon>Streptomycetaceae</taxon>
        <taxon>Streptomyces</taxon>
    </lineage>
</organism>
<sequence>MSSRLVEDGTEQGDEDAFTACHSAGRVLVVADSVLEACDGNSGEATPSLSGNGRASARGVRAEARGVSPKERRRYAETNRQASRAT</sequence>
<comment type="caution">
    <text evidence="2">The sequence shown here is derived from an EMBL/GenBank/DDBJ whole genome shotgun (WGS) entry which is preliminary data.</text>
</comment>